<evidence type="ECO:0000313" key="2">
    <source>
        <dbReference type="Proteomes" id="UP000325780"/>
    </source>
</evidence>
<gene>
    <name evidence="1" type="ORF">BDV25DRAFT_135914</name>
</gene>
<evidence type="ECO:0000313" key="1">
    <source>
        <dbReference type="EMBL" id="KAE8154479.1"/>
    </source>
</evidence>
<name>A0A5N6U7V0_ASPAV</name>
<dbReference type="AlphaFoldDB" id="A0A5N6U7V0"/>
<keyword evidence="2" id="KW-1185">Reference proteome</keyword>
<reference evidence="1 2" key="1">
    <citation type="submission" date="2019-04" db="EMBL/GenBank/DDBJ databases">
        <title>Friends and foes A comparative genomics study of 23 Aspergillus species from section Flavi.</title>
        <authorList>
            <consortium name="DOE Joint Genome Institute"/>
            <person name="Kjaerbolling I."/>
            <person name="Vesth T."/>
            <person name="Frisvad J.C."/>
            <person name="Nybo J.L."/>
            <person name="Theobald S."/>
            <person name="Kildgaard S."/>
            <person name="Isbrandt T."/>
            <person name="Kuo A."/>
            <person name="Sato A."/>
            <person name="Lyhne E.K."/>
            <person name="Kogle M.E."/>
            <person name="Wiebenga A."/>
            <person name="Kun R.S."/>
            <person name="Lubbers R.J."/>
            <person name="Makela M.R."/>
            <person name="Barry K."/>
            <person name="Chovatia M."/>
            <person name="Clum A."/>
            <person name="Daum C."/>
            <person name="Haridas S."/>
            <person name="He G."/>
            <person name="LaButti K."/>
            <person name="Lipzen A."/>
            <person name="Mondo S."/>
            <person name="Riley R."/>
            <person name="Salamov A."/>
            <person name="Simmons B.A."/>
            <person name="Magnuson J.K."/>
            <person name="Henrissat B."/>
            <person name="Mortensen U.H."/>
            <person name="Larsen T.O."/>
            <person name="Devries R.P."/>
            <person name="Grigoriev I.V."/>
            <person name="Machida M."/>
            <person name="Baker S.E."/>
            <person name="Andersen M.R."/>
        </authorList>
    </citation>
    <scope>NUCLEOTIDE SEQUENCE [LARGE SCALE GENOMIC DNA]</scope>
    <source>
        <strain evidence="1 2">IBT 18842</strain>
    </source>
</reference>
<dbReference type="Proteomes" id="UP000325780">
    <property type="component" value="Unassembled WGS sequence"/>
</dbReference>
<sequence>MHIMFSTTSGTIRTGIYVNQFVGPNLVHAVLDLLDNPIGPLGSGFKSFSFLYTSETMPMGWVTSSQILHWKEGVPIDVLSGDILFLDPGFSKQAGQNPRLKHPWHDQATECRSEGYFQPHKAKEEMTSTHLE</sequence>
<dbReference type="EMBL" id="ML742029">
    <property type="protein sequence ID" value="KAE8154479.1"/>
    <property type="molecule type" value="Genomic_DNA"/>
</dbReference>
<proteinExistence type="predicted"/>
<protein>
    <submittedName>
        <fullName evidence="1">Uncharacterized protein</fullName>
    </submittedName>
</protein>
<accession>A0A5N6U7V0</accession>
<organism evidence="1 2">
    <name type="scientific">Aspergillus avenaceus</name>
    <dbReference type="NCBI Taxonomy" id="36643"/>
    <lineage>
        <taxon>Eukaryota</taxon>
        <taxon>Fungi</taxon>
        <taxon>Dikarya</taxon>
        <taxon>Ascomycota</taxon>
        <taxon>Pezizomycotina</taxon>
        <taxon>Eurotiomycetes</taxon>
        <taxon>Eurotiomycetidae</taxon>
        <taxon>Eurotiales</taxon>
        <taxon>Aspergillaceae</taxon>
        <taxon>Aspergillus</taxon>
        <taxon>Aspergillus subgen. Circumdati</taxon>
    </lineage>
</organism>